<keyword evidence="3" id="KW-1185">Reference proteome</keyword>
<accession>V7BFU4</accession>
<feature type="compositionally biased region" description="Basic and acidic residues" evidence="1">
    <location>
        <begin position="169"/>
        <end position="188"/>
    </location>
</feature>
<dbReference type="Gramene" id="ESW16677">
    <property type="protein sequence ID" value="ESW16677"/>
    <property type="gene ID" value="PHAVU_007G176400g"/>
</dbReference>
<dbReference type="AlphaFoldDB" id="V7BFU4"/>
<evidence type="ECO:0000256" key="1">
    <source>
        <dbReference type="SAM" id="MobiDB-lite"/>
    </source>
</evidence>
<protein>
    <recommendedName>
        <fullName evidence="4">Tudor domain-containing protein</fullName>
    </recommendedName>
</protein>
<evidence type="ECO:0008006" key="4">
    <source>
        <dbReference type="Google" id="ProtNLM"/>
    </source>
</evidence>
<feature type="region of interest" description="Disordered" evidence="1">
    <location>
        <begin position="100"/>
        <end position="193"/>
    </location>
</feature>
<gene>
    <name evidence="2" type="ORF">PHAVU_007G176400g</name>
</gene>
<evidence type="ECO:0000313" key="2">
    <source>
        <dbReference type="EMBL" id="ESW16677.1"/>
    </source>
</evidence>
<feature type="compositionally biased region" description="Basic and acidic residues" evidence="1">
    <location>
        <begin position="141"/>
        <end position="153"/>
    </location>
</feature>
<name>V7BFU4_PHAVU</name>
<sequence>MVVNFFLQTIEINRTRGGYKYLYVQNHFSASKIDFLNSSTRVSKNIRKMGDKNYHRRLIHWSAAPIAARAANRRDENPEIRSRVFFAQKNISEILGKGEDINVTRKAPPPSAKKAAESKRKKETPRKASTSTGKRRKTSTHKTEGDPSSDRVGPDTTSNNSEEAEVAPLDERKTKEQVNENTELKQREATPSNKPGQFIGLNVCKEFNGKKTLGTVVFYEAEKKVYKIVYNNLTTGYTKQDEVLKIKATEEEIFEARQLQQQRFQ</sequence>
<dbReference type="EMBL" id="CM002294">
    <property type="protein sequence ID" value="ESW16677.1"/>
    <property type="molecule type" value="Genomic_DNA"/>
</dbReference>
<proteinExistence type="predicted"/>
<dbReference type="OrthoDB" id="1435609at2759"/>
<organism evidence="2 3">
    <name type="scientific">Phaseolus vulgaris</name>
    <name type="common">Kidney bean</name>
    <name type="synonym">French bean</name>
    <dbReference type="NCBI Taxonomy" id="3885"/>
    <lineage>
        <taxon>Eukaryota</taxon>
        <taxon>Viridiplantae</taxon>
        <taxon>Streptophyta</taxon>
        <taxon>Embryophyta</taxon>
        <taxon>Tracheophyta</taxon>
        <taxon>Spermatophyta</taxon>
        <taxon>Magnoliopsida</taxon>
        <taxon>eudicotyledons</taxon>
        <taxon>Gunneridae</taxon>
        <taxon>Pentapetalae</taxon>
        <taxon>rosids</taxon>
        <taxon>fabids</taxon>
        <taxon>Fabales</taxon>
        <taxon>Fabaceae</taxon>
        <taxon>Papilionoideae</taxon>
        <taxon>50 kb inversion clade</taxon>
        <taxon>NPAAA clade</taxon>
        <taxon>indigoferoid/millettioid clade</taxon>
        <taxon>Phaseoleae</taxon>
        <taxon>Phaseolus</taxon>
    </lineage>
</organism>
<dbReference type="Proteomes" id="UP000000226">
    <property type="component" value="Chromosome 7"/>
</dbReference>
<reference evidence="3" key="1">
    <citation type="journal article" date="2014" name="Nat. Genet.">
        <title>A reference genome for common bean and genome-wide analysis of dual domestications.</title>
        <authorList>
            <person name="Schmutz J."/>
            <person name="McClean P.E."/>
            <person name="Mamidi S."/>
            <person name="Wu G.A."/>
            <person name="Cannon S.B."/>
            <person name="Grimwood J."/>
            <person name="Jenkins J."/>
            <person name="Shu S."/>
            <person name="Song Q."/>
            <person name="Chavarro C."/>
            <person name="Torres-Torres M."/>
            <person name="Geffroy V."/>
            <person name="Moghaddam S.M."/>
            <person name="Gao D."/>
            <person name="Abernathy B."/>
            <person name="Barry K."/>
            <person name="Blair M."/>
            <person name="Brick M.A."/>
            <person name="Chovatia M."/>
            <person name="Gepts P."/>
            <person name="Goodstein D.M."/>
            <person name="Gonzales M."/>
            <person name="Hellsten U."/>
            <person name="Hyten D.L."/>
            <person name="Jia G."/>
            <person name="Kelly J.D."/>
            <person name="Kudrna D."/>
            <person name="Lee R."/>
            <person name="Richard M.M."/>
            <person name="Miklas P.N."/>
            <person name="Osorno J.M."/>
            <person name="Rodrigues J."/>
            <person name="Thareau V."/>
            <person name="Urrea C.A."/>
            <person name="Wang M."/>
            <person name="Yu Y."/>
            <person name="Zhang M."/>
            <person name="Wing R.A."/>
            <person name="Cregan P.B."/>
            <person name="Rokhsar D.S."/>
            <person name="Jackson S.A."/>
        </authorList>
    </citation>
    <scope>NUCLEOTIDE SEQUENCE [LARGE SCALE GENOMIC DNA]</scope>
    <source>
        <strain evidence="3">cv. G19833</strain>
    </source>
</reference>
<evidence type="ECO:0000313" key="3">
    <source>
        <dbReference type="Proteomes" id="UP000000226"/>
    </source>
</evidence>